<reference evidence="1" key="1">
    <citation type="submission" date="2023-06" db="EMBL/GenBank/DDBJ databases">
        <authorList>
            <person name="Kurt Z."/>
        </authorList>
    </citation>
    <scope>NUCLEOTIDE SEQUENCE</scope>
</reference>
<evidence type="ECO:0000313" key="2">
    <source>
        <dbReference type="EMBL" id="CAL6013944.1"/>
    </source>
</evidence>
<organism evidence="1">
    <name type="scientific">Hexamita inflata</name>
    <dbReference type="NCBI Taxonomy" id="28002"/>
    <lineage>
        <taxon>Eukaryota</taxon>
        <taxon>Metamonada</taxon>
        <taxon>Diplomonadida</taxon>
        <taxon>Hexamitidae</taxon>
        <taxon>Hexamitinae</taxon>
        <taxon>Hexamita</taxon>
    </lineage>
</organism>
<keyword evidence="3" id="KW-1185">Reference proteome</keyword>
<dbReference type="AlphaFoldDB" id="A0AA86PSE5"/>
<evidence type="ECO:0000313" key="3">
    <source>
        <dbReference type="Proteomes" id="UP001642409"/>
    </source>
</evidence>
<proteinExistence type="predicted"/>
<gene>
    <name evidence="2" type="ORF">HINF_LOCUS24034</name>
    <name evidence="1" type="ORF">HINF_LOCUS30308</name>
</gene>
<dbReference type="EMBL" id="CATOUU010000703">
    <property type="protein sequence ID" value="CAI9942663.1"/>
    <property type="molecule type" value="Genomic_DNA"/>
</dbReference>
<dbReference type="EMBL" id="CAXDID020000069">
    <property type="protein sequence ID" value="CAL6013944.1"/>
    <property type="molecule type" value="Genomic_DNA"/>
</dbReference>
<dbReference type="Proteomes" id="UP001642409">
    <property type="component" value="Unassembled WGS sequence"/>
</dbReference>
<reference evidence="2 3" key="2">
    <citation type="submission" date="2024-07" db="EMBL/GenBank/DDBJ databases">
        <authorList>
            <person name="Akdeniz Z."/>
        </authorList>
    </citation>
    <scope>NUCLEOTIDE SEQUENCE [LARGE SCALE GENOMIC DNA]</scope>
</reference>
<evidence type="ECO:0000313" key="1">
    <source>
        <dbReference type="EMBL" id="CAI9942663.1"/>
    </source>
</evidence>
<accession>A0AA86PSE5</accession>
<protein>
    <submittedName>
        <fullName evidence="2">Hypothetical_protein</fullName>
    </submittedName>
</protein>
<sequence length="114" mass="13043">MFQISYRFLIFYRVSRIRVGRWVYVYITPLRSILSWIESYQLASLGGLQRKMSSSKSQHTYSQYSFGSTFSQQRLNSLACASTSIVILHSLAQVPLDTVLDQLDVSLVCFGICD</sequence>
<comment type="caution">
    <text evidence="1">The sequence shown here is derived from an EMBL/GenBank/DDBJ whole genome shotgun (WGS) entry which is preliminary data.</text>
</comment>
<name>A0AA86PSE5_9EUKA</name>